<protein>
    <submittedName>
        <fullName evidence="1">Uncharacterized protein</fullName>
    </submittedName>
</protein>
<reference evidence="1 2" key="1">
    <citation type="submission" date="2019-10" db="EMBL/GenBank/DDBJ databases">
        <title>Dictyobacter vulcani sp. nov., within the class Ktedonobacteria, isolated from soil of volcanic Mt. Zao.</title>
        <authorList>
            <person name="Zheng Y."/>
            <person name="Wang C.M."/>
            <person name="Sakai Y."/>
            <person name="Abe K."/>
            <person name="Yokota A."/>
            <person name="Yabe S."/>
        </authorList>
    </citation>
    <scope>NUCLEOTIDE SEQUENCE [LARGE SCALE GENOMIC DNA]</scope>
    <source>
        <strain evidence="1 2">W12</strain>
    </source>
</reference>
<evidence type="ECO:0000313" key="2">
    <source>
        <dbReference type="Proteomes" id="UP000326912"/>
    </source>
</evidence>
<sequence length="473" mass="54524">MQRLLELTCAIKNQQTVLDPTIVKPWLIDLVAQGYRLVAATETIDSFNAWWHIHRPDRPARRLTPAQEKLLPGMGHAGITEQLQADINAFFLKKSGQLKLCAYHTENTLEFTLRLSLAPLCTLAIEVEREYLAGTYDGNGIQAYKQWLAAIKLTYNHLHPFYASIYDTLFAHEPSTKWVDAFQGYIHNLSLVNIFGPDLVRRFGRERLLTTPAWRCEKLDDGGILLLPEPYWYGYIPAWKQASEHLGVSTAHYRYVAHVASLLQQYNLLSNLTVAQLAEATAQSCVFEMLKVLLPDHFVPINNSWKTEKELSTIIQRYADLTQGEWQPRQIKSIFEKFQTITEFNFQGQRIIWNYNQIHDRQAIDVCEFINEFAQQHLQGCFLNIHTHVLYLPKGVATALHELFFHLKSGWPNQEELGYLFPQISPEDWEFVLAGPNKLMEFSDNYSSASCCDAQRIEQCKLVRYGLTLSANW</sequence>
<name>A0A5J4L073_9CHLR</name>
<dbReference type="RefSeq" id="WP_151759766.1">
    <property type="nucleotide sequence ID" value="NZ_BKZW01000006.1"/>
</dbReference>
<accession>A0A5J4L073</accession>
<gene>
    <name evidence="1" type="ORF">KDW_63820</name>
</gene>
<proteinExistence type="predicted"/>
<comment type="caution">
    <text evidence="1">The sequence shown here is derived from an EMBL/GenBank/DDBJ whole genome shotgun (WGS) entry which is preliminary data.</text>
</comment>
<evidence type="ECO:0000313" key="1">
    <source>
        <dbReference type="EMBL" id="GER92220.1"/>
    </source>
</evidence>
<dbReference type="AlphaFoldDB" id="A0A5J4L073"/>
<dbReference type="Proteomes" id="UP000326912">
    <property type="component" value="Unassembled WGS sequence"/>
</dbReference>
<organism evidence="1 2">
    <name type="scientific">Dictyobacter vulcani</name>
    <dbReference type="NCBI Taxonomy" id="2607529"/>
    <lineage>
        <taxon>Bacteria</taxon>
        <taxon>Bacillati</taxon>
        <taxon>Chloroflexota</taxon>
        <taxon>Ktedonobacteria</taxon>
        <taxon>Ktedonobacterales</taxon>
        <taxon>Dictyobacteraceae</taxon>
        <taxon>Dictyobacter</taxon>
    </lineage>
</organism>
<keyword evidence="2" id="KW-1185">Reference proteome</keyword>
<dbReference type="EMBL" id="BKZW01000006">
    <property type="protein sequence ID" value="GER92220.1"/>
    <property type="molecule type" value="Genomic_DNA"/>
</dbReference>